<dbReference type="InterPro" id="IPR050314">
    <property type="entry name" value="Glycosyl_Hydrlase_18"/>
</dbReference>
<dbReference type="Gene3D" id="3.10.50.10">
    <property type="match status" value="1"/>
</dbReference>
<dbReference type="SMART" id="SM00636">
    <property type="entry name" value="Glyco_18"/>
    <property type="match status" value="1"/>
</dbReference>
<name>A0A485KUD2_9STRA</name>
<dbReference type="GO" id="GO:0008061">
    <property type="term" value="F:chitin binding"/>
    <property type="evidence" value="ECO:0007669"/>
    <property type="project" value="InterPro"/>
</dbReference>
<dbReference type="AlphaFoldDB" id="A0A485KUD2"/>
<sequence>MKTIASTLMALAAISTEVATTKFKNFVYYMEWSIYQRNVGIFDLDWDRITHVTYAFGRPKADGTVDLFDTWAATDKRFIDHGDSWNDQGKNVYGTFGQANKMKKKHRQTKFGLSIGGWTLSDQFSTIASTETGRRTFAASAVQLMLDLGLDFIDLDWEYPVEGGNPTPPVPHRPDDIANYVLLLQAIRDAFAPLPFQAELSIASPVGPDNYRHWDFGAMCGLIDHVNVMAYDMAGSWSEYTDHHANLFEDPNHPPGLKYSVDGAIQDYIKGGCAPDKIVLGMPLYGRSFENTDGLYSSFTPPSNRGSWVAGNGDGAGVWDYKVLPQPGAIEYYDEKLVAAYSYDATARTFTSYESPTSLAAKLEYIQKHNLGGAMFWAGDADAVAGSARSLITQVFDTIGKDKMDFRPNNLDYPTSKYDNIRNSTVAASTTTMANSPKVATRSTSRAPRPVVAPAVVAPAAAAPSLAATCGNHHGCYWKTTGQILAYDEITCKAYGAFDWCP</sequence>
<keyword evidence="1" id="KW-0732">Signal</keyword>
<feature type="domain" description="GH18" evidence="2">
    <location>
        <begin position="23"/>
        <end position="402"/>
    </location>
</feature>
<dbReference type="CDD" id="cd06548">
    <property type="entry name" value="GH18_chitinase"/>
    <property type="match status" value="1"/>
</dbReference>
<accession>A0A485KUD2</accession>
<evidence type="ECO:0000313" key="5">
    <source>
        <dbReference type="Proteomes" id="UP000332933"/>
    </source>
</evidence>
<dbReference type="InterPro" id="IPR001223">
    <property type="entry name" value="Glyco_hydro18_cat"/>
</dbReference>
<gene>
    <name evidence="4" type="primary">Aste57867_11972</name>
    <name evidence="3" type="ORF">As57867_011927</name>
    <name evidence="4" type="ORF">ASTE57867_11972</name>
</gene>
<feature type="chain" id="PRO_5033437132" evidence="1">
    <location>
        <begin position="21"/>
        <end position="502"/>
    </location>
</feature>
<protein>
    <submittedName>
        <fullName evidence="4">Aste57867_11972 protein</fullName>
    </submittedName>
</protein>
<dbReference type="PANTHER" id="PTHR11177:SF317">
    <property type="entry name" value="CHITINASE 12-RELATED"/>
    <property type="match status" value="1"/>
</dbReference>
<dbReference type="Pfam" id="PF00704">
    <property type="entry name" value="Glyco_hydro_18"/>
    <property type="match status" value="1"/>
</dbReference>
<dbReference type="GO" id="GO:0004568">
    <property type="term" value="F:chitinase activity"/>
    <property type="evidence" value="ECO:0007669"/>
    <property type="project" value="TreeGrafter"/>
</dbReference>
<evidence type="ECO:0000259" key="2">
    <source>
        <dbReference type="PROSITE" id="PS51910"/>
    </source>
</evidence>
<dbReference type="Gene3D" id="3.20.20.80">
    <property type="entry name" value="Glycosidases"/>
    <property type="match status" value="1"/>
</dbReference>
<evidence type="ECO:0000313" key="4">
    <source>
        <dbReference type="EMBL" id="VFT88827.1"/>
    </source>
</evidence>
<dbReference type="SUPFAM" id="SSF54556">
    <property type="entry name" value="Chitinase insertion domain"/>
    <property type="match status" value="1"/>
</dbReference>
<dbReference type="OrthoDB" id="76388at2759"/>
<proteinExistence type="predicted"/>
<dbReference type="EMBL" id="VJMH01005325">
    <property type="protein sequence ID" value="KAF0697346.1"/>
    <property type="molecule type" value="Genomic_DNA"/>
</dbReference>
<dbReference type="InterPro" id="IPR017853">
    <property type="entry name" value="GH"/>
</dbReference>
<dbReference type="EMBL" id="CAADRA010005346">
    <property type="protein sequence ID" value="VFT88827.1"/>
    <property type="molecule type" value="Genomic_DNA"/>
</dbReference>
<dbReference type="GO" id="GO:0005975">
    <property type="term" value="P:carbohydrate metabolic process"/>
    <property type="evidence" value="ECO:0007669"/>
    <property type="project" value="InterPro"/>
</dbReference>
<dbReference type="PROSITE" id="PS51910">
    <property type="entry name" value="GH18_2"/>
    <property type="match status" value="1"/>
</dbReference>
<keyword evidence="5" id="KW-1185">Reference proteome</keyword>
<organism evidence="4 5">
    <name type="scientific">Aphanomyces stellatus</name>
    <dbReference type="NCBI Taxonomy" id="120398"/>
    <lineage>
        <taxon>Eukaryota</taxon>
        <taxon>Sar</taxon>
        <taxon>Stramenopiles</taxon>
        <taxon>Oomycota</taxon>
        <taxon>Saprolegniomycetes</taxon>
        <taxon>Saprolegniales</taxon>
        <taxon>Verrucalvaceae</taxon>
        <taxon>Aphanomyces</taxon>
    </lineage>
</organism>
<reference evidence="4 5" key="1">
    <citation type="submission" date="2019-03" db="EMBL/GenBank/DDBJ databases">
        <authorList>
            <person name="Gaulin E."/>
            <person name="Dumas B."/>
        </authorList>
    </citation>
    <scope>NUCLEOTIDE SEQUENCE [LARGE SCALE GENOMIC DNA]</scope>
    <source>
        <strain evidence="4">CBS 568.67</strain>
    </source>
</reference>
<reference evidence="3" key="2">
    <citation type="submission" date="2019-06" db="EMBL/GenBank/DDBJ databases">
        <title>Genomics analysis of Aphanomyces spp. identifies a new class of oomycete effector associated with host adaptation.</title>
        <authorList>
            <person name="Gaulin E."/>
        </authorList>
    </citation>
    <scope>NUCLEOTIDE SEQUENCE</scope>
    <source>
        <strain evidence="3">CBS 578.67</strain>
    </source>
</reference>
<dbReference type="Proteomes" id="UP000332933">
    <property type="component" value="Unassembled WGS sequence"/>
</dbReference>
<evidence type="ECO:0000313" key="3">
    <source>
        <dbReference type="EMBL" id="KAF0697346.1"/>
    </source>
</evidence>
<dbReference type="InterPro" id="IPR011583">
    <property type="entry name" value="Chitinase_II/V-like_cat"/>
</dbReference>
<evidence type="ECO:0000256" key="1">
    <source>
        <dbReference type="SAM" id="SignalP"/>
    </source>
</evidence>
<feature type="signal peptide" evidence="1">
    <location>
        <begin position="1"/>
        <end position="20"/>
    </location>
</feature>
<dbReference type="InterPro" id="IPR029070">
    <property type="entry name" value="Chitinase_insertion_sf"/>
</dbReference>
<dbReference type="PANTHER" id="PTHR11177">
    <property type="entry name" value="CHITINASE"/>
    <property type="match status" value="1"/>
</dbReference>
<dbReference type="SUPFAM" id="SSF51445">
    <property type="entry name" value="(Trans)glycosidases"/>
    <property type="match status" value="1"/>
</dbReference>
<dbReference type="GO" id="GO:0005576">
    <property type="term" value="C:extracellular region"/>
    <property type="evidence" value="ECO:0007669"/>
    <property type="project" value="TreeGrafter"/>
</dbReference>
<dbReference type="GO" id="GO:0006032">
    <property type="term" value="P:chitin catabolic process"/>
    <property type="evidence" value="ECO:0007669"/>
    <property type="project" value="TreeGrafter"/>
</dbReference>